<dbReference type="AlphaFoldDB" id="A0A4P7C0U1"/>
<dbReference type="RefSeq" id="WP_134358438.1">
    <property type="nucleotide sequence ID" value="NZ_CP038033.1"/>
</dbReference>
<dbReference type="Pfam" id="PF06051">
    <property type="entry name" value="DUF928"/>
    <property type="match status" value="1"/>
</dbReference>
<evidence type="ECO:0000313" key="1">
    <source>
        <dbReference type="EMBL" id="QBQ55170.1"/>
    </source>
</evidence>
<dbReference type="Proteomes" id="UP000294325">
    <property type="component" value="Chromosome"/>
</dbReference>
<reference evidence="1 2" key="1">
    <citation type="submission" date="2019-03" db="EMBL/GenBank/DDBJ databases">
        <title>The genome sequence of Nitrosococcus wardiae strain D1FHST reveals the archetypal metabolic capacity of ammonia-oxidizing Gammaproteobacteria.</title>
        <authorList>
            <person name="Wang L."/>
            <person name="Lim C.K."/>
            <person name="Hanson T.E."/>
            <person name="Dang H."/>
            <person name="Klotz M.G."/>
        </authorList>
    </citation>
    <scope>NUCLEOTIDE SEQUENCE [LARGE SCALE GENOMIC DNA]</scope>
    <source>
        <strain evidence="1 2">D1FHS</strain>
    </source>
</reference>
<dbReference type="EMBL" id="CP038033">
    <property type="protein sequence ID" value="QBQ55170.1"/>
    <property type="molecule type" value="Genomic_DNA"/>
</dbReference>
<dbReference type="KEGG" id="nwr:E3U44_12125"/>
<name>A0A4P7C0U1_9GAMM</name>
<dbReference type="InterPro" id="IPR010328">
    <property type="entry name" value="DUF928"/>
</dbReference>
<protein>
    <submittedName>
        <fullName evidence="1">DUF928 domain-containing protein</fullName>
    </submittedName>
</protein>
<gene>
    <name evidence="1" type="ORF">E3U44_12125</name>
</gene>
<proteinExistence type="predicted"/>
<evidence type="ECO:0000313" key="2">
    <source>
        <dbReference type="Proteomes" id="UP000294325"/>
    </source>
</evidence>
<organism evidence="1 2">
    <name type="scientific">Nitrosococcus wardiae</name>
    <dbReference type="NCBI Taxonomy" id="1814290"/>
    <lineage>
        <taxon>Bacteria</taxon>
        <taxon>Pseudomonadati</taxon>
        <taxon>Pseudomonadota</taxon>
        <taxon>Gammaproteobacteria</taxon>
        <taxon>Chromatiales</taxon>
        <taxon>Chromatiaceae</taxon>
        <taxon>Nitrosococcus</taxon>
    </lineage>
</organism>
<accession>A0A4P7C0U1</accession>
<sequence length="267" mass="29060">MTKPPFGYLMLFSVGMLISWVVPAGEDRGDKEAAATEKRSENSSSSPIYQIPYIPPAPERLTPLVRVASGATRGVQAAAPPTVTLLAPEHVALTVKAQPILYWHLPETIENSIVHTLIPQDAAKPPLQFSIPGPVPSGIHALNLSAQGARLELGKIYEWSVSLGDKSRAFSANDRIAKRFIMRRPLSAVLQATTTADPLSRARAYAKAGVWYDALAVLSEELAHIAKQQTLHQGHLQLFEMATQRTLQQARTQLLEQGGLAHILSSR</sequence>
<keyword evidence="2" id="KW-1185">Reference proteome</keyword>
<dbReference type="OrthoDB" id="5625579at2"/>